<keyword evidence="2" id="KW-0479">Metal-binding</keyword>
<dbReference type="GO" id="GO:0051213">
    <property type="term" value="F:dioxygenase activity"/>
    <property type="evidence" value="ECO:0007669"/>
    <property type="project" value="UniProtKB-KW"/>
</dbReference>
<feature type="domain" description="Rieske" evidence="5">
    <location>
        <begin position="4"/>
        <end position="105"/>
    </location>
</feature>
<dbReference type="InterPro" id="IPR017941">
    <property type="entry name" value="Rieske_2Fe-2S"/>
</dbReference>
<keyword evidence="7" id="KW-1185">Reference proteome</keyword>
<dbReference type="CDD" id="cd03528">
    <property type="entry name" value="Rieske_RO_ferredoxin"/>
    <property type="match status" value="1"/>
</dbReference>
<dbReference type="GO" id="GO:0004497">
    <property type="term" value="F:monooxygenase activity"/>
    <property type="evidence" value="ECO:0007669"/>
    <property type="project" value="UniProtKB-ARBA"/>
</dbReference>
<name>A0A7Y9ZCD0_9MICO</name>
<dbReference type="EMBL" id="JACBZO010000001">
    <property type="protein sequence ID" value="NYI41618.1"/>
    <property type="molecule type" value="Genomic_DNA"/>
</dbReference>
<keyword evidence="6" id="KW-0223">Dioxygenase</keyword>
<gene>
    <name evidence="6" type="ORF">BKA03_001737</name>
</gene>
<dbReference type="RefSeq" id="WP_179397988.1">
    <property type="nucleotide sequence ID" value="NZ_JACBZO010000001.1"/>
</dbReference>
<keyword evidence="3" id="KW-0408">Iron</keyword>
<protein>
    <submittedName>
        <fullName evidence="6">3-phenylpropionate/trans-cinnamate dioxygenase ferredoxin subunit</fullName>
    </submittedName>
</protein>
<evidence type="ECO:0000313" key="6">
    <source>
        <dbReference type="EMBL" id="NYI41618.1"/>
    </source>
</evidence>
<evidence type="ECO:0000256" key="4">
    <source>
        <dbReference type="ARBA" id="ARBA00023014"/>
    </source>
</evidence>
<dbReference type="GO" id="GO:0016705">
    <property type="term" value="F:oxidoreductase activity, acting on paired donors, with incorporation or reduction of molecular oxygen"/>
    <property type="evidence" value="ECO:0007669"/>
    <property type="project" value="UniProtKB-ARBA"/>
</dbReference>
<dbReference type="Gene3D" id="2.102.10.10">
    <property type="entry name" value="Rieske [2Fe-2S] iron-sulphur domain"/>
    <property type="match status" value="1"/>
</dbReference>
<dbReference type="PROSITE" id="PS51296">
    <property type="entry name" value="RIESKE"/>
    <property type="match status" value="1"/>
</dbReference>
<reference evidence="6 7" key="1">
    <citation type="submission" date="2020-07" db="EMBL/GenBank/DDBJ databases">
        <title>Sequencing the genomes of 1000 actinobacteria strains.</title>
        <authorList>
            <person name="Klenk H.-P."/>
        </authorList>
    </citation>
    <scope>NUCLEOTIDE SEQUENCE [LARGE SCALE GENOMIC DNA]</scope>
    <source>
        <strain evidence="6 7">DSM 19970</strain>
    </source>
</reference>
<evidence type="ECO:0000256" key="2">
    <source>
        <dbReference type="ARBA" id="ARBA00022723"/>
    </source>
</evidence>
<dbReference type="AlphaFoldDB" id="A0A7Y9ZCD0"/>
<dbReference type="SUPFAM" id="SSF50022">
    <property type="entry name" value="ISP domain"/>
    <property type="match status" value="1"/>
</dbReference>
<dbReference type="Proteomes" id="UP000547973">
    <property type="component" value="Unassembled WGS sequence"/>
</dbReference>
<evidence type="ECO:0000256" key="1">
    <source>
        <dbReference type="ARBA" id="ARBA00022714"/>
    </source>
</evidence>
<evidence type="ECO:0000313" key="7">
    <source>
        <dbReference type="Proteomes" id="UP000547973"/>
    </source>
</evidence>
<evidence type="ECO:0000259" key="5">
    <source>
        <dbReference type="PROSITE" id="PS51296"/>
    </source>
</evidence>
<dbReference type="PANTHER" id="PTHR21496">
    <property type="entry name" value="FERREDOXIN-RELATED"/>
    <property type="match status" value="1"/>
</dbReference>
<dbReference type="Pfam" id="PF00355">
    <property type="entry name" value="Rieske"/>
    <property type="match status" value="1"/>
</dbReference>
<accession>A0A7Y9ZCD0</accession>
<dbReference type="InterPro" id="IPR036922">
    <property type="entry name" value="Rieske_2Fe-2S_sf"/>
</dbReference>
<sequence length="119" mass="12640">MSEQFACNVSDLKPGTLVQSYLTAADGSEVAVAVARSDDGEFYAINDICSHGEVSLAEGEIIGCEVECWAHGARFDLRTGEATELPAIDPVDAYPVHIDGERVLVDVDNPITSGIKENA</sequence>
<evidence type="ECO:0000256" key="3">
    <source>
        <dbReference type="ARBA" id="ARBA00023004"/>
    </source>
</evidence>
<dbReference type="PANTHER" id="PTHR21496:SF23">
    <property type="entry name" value="3-PHENYLPROPIONATE_CINNAMIC ACID DIOXYGENASE FERREDOXIN SUBUNIT"/>
    <property type="match status" value="1"/>
</dbReference>
<dbReference type="GO" id="GO:0046872">
    <property type="term" value="F:metal ion binding"/>
    <property type="evidence" value="ECO:0007669"/>
    <property type="project" value="UniProtKB-KW"/>
</dbReference>
<organism evidence="6 7">
    <name type="scientific">Demequina lutea</name>
    <dbReference type="NCBI Taxonomy" id="431489"/>
    <lineage>
        <taxon>Bacteria</taxon>
        <taxon>Bacillati</taxon>
        <taxon>Actinomycetota</taxon>
        <taxon>Actinomycetes</taxon>
        <taxon>Micrococcales</taxon>
        <taxon>Demequinaceae</taxon>
        <taxon>Demequina</taxon>
    </lineage>
</organism>
<comment type="caution">
    <text evidence="6">The sequence shown here is derived from an EMBL/GenBank/DDBJ whole genome shotgun (WGS) entry which is preliminary data.</text>
</comment>
<proteinExistence type="predicted"/>
<dbReference type="GO" id="GO:0051537">
    <property type="term" value="F:2 iron, 2 sulfur cluster binding"/>
    <property type="evidence" value="ECO:0007669"/>
    <property type="project" value="UniProtKB-KW"/>
</dbReference>
<keyword evidence="6" id="KW-0560">Oxidoreductase</keyword>
<keyword evidence="1" id="KW-0001">2Fe-2S</keyword>
<keyword evidence="4" id="KW-0411">Iron-sulfur</keyword>